<dbReference type="OrthoDB" id="2122304at2759"/>
<protein>
    <submittedName>
        <fullName evidence="2">Uncharacterized protein</fullName>
    </submittedName>
</protein>
<dbReference type="RefSeq" id="XP_033654702.1">
    <property type="nucleotide sequence ID" value="XM_033801547.1"/>
</dbReference>
<evidence type="ECO:0000313" key="2">
    <source>
        <dbReference type="EMBL" id="KAF2277163.1"/>
    </source>
</evidence>
<name>A0A6A6JM24_WESOR</name>
<keyword evidence="1" id="KW-0472">Membrane</keyword>
<reference evidence="2" key="1">
    <citation type="journal article" date="2020" name="Stud. Mycol.">
        <title>101 Dothideomycetes genomes: a test case for predicting lifestyles and emergence of pathogens.</title>
        <authorList>
            <person name="Haridas S."/>
            <person name="Albert R."/>
            <person name="Binder M."/>
            <person name="Bloem J."/>
            <person name="Labutti K."/>
            <person name="Salamov A."/>
            <person name="Andreopoulos B."/>
            <person name="Baker S."/>
            <person name="Barry K."/>
            <person name="Bills G."/>
            <person name="Bluhm B."/>
            <person name="Cannon C."/>
            <person name="Castanera R."/>
            <person name="Culley D."/>
            <person name="Daum C."/>
            <person name="Ezra D."/>
            <person name="Gonzalez J."/>
            <person name="Henrissat B."/>
            <person name="Kuo A."/>
            <person name="Liang C."/>
            <person name="Lipzen A."/>
            <person name="Lutzoni F."/>
            <person name="Magnuson J."/>
            <person name="Mondo S."/>
            <person name="Nolan M."/>
            <person name="Ohm R."/>
            <person name="Pangilinan J."/>
            <person name="Park H.-J."/>
            <person name="Ramirez L."/>
            <person name="Alfaro M."/>
            <person name="Sun H."/>
            <person name="Tritt A."/>
            <person name="Yoshinaga Y."/>
            <person name="Zwiers L.-H."/>
            <person name="Turgeon B."/>
            <person name="Goodwin S."/>
            <person name="Spatafora J."/>
            <person name="Crous P."/>
            <person name="Grigoriev I."/>
        </authorList>
    </citation>
    <scope>NUCLEOTIDE SEQUENCE</scope>
    <source>
        <strain evidence="2">CBS 379.55</strain>
    </source>
</reference>
<dbReference type="SUPFAM" id="SSF161084">
    <property type="entry name" value="MAPEG domain-like"/>
    <property type="match status" value="1"/>
</dbReference>
<keyword evidence="1" id="KW-1133">Transmembrane helix</keyword>
<organism evidence="2 3">
    <name type="scientific">Westerdykella ornata</name>
    <dbReference type="NCBI Taxonomy" id="318751"/>
    <lineage>
        <taxon>Eukaryota</taxon>
        <taxon>Fungi</taxon>
        <taxon>Dikarya</taxon>
        <taxon>Ascomycota</taxon>
        <taxon>Pezizomycotina</taxon>
        <taxon>Dothideomycetes</taxon>
        <taxon>Pleosporomycetidae</taxon>
        <taxon>Pleosporales</taxon>
        <taxon>Sporormiaceae</taxon>
        <taxon>Westerdykella</taxon>
    </lineage>
</organism>
<gene>
    <name evidence="2" type="ORF">EI97DRAFT_466689</name>
</gene>
<feature type="transmembrane region" description="Helical" evidence="1">
    <location>
        <begin position="131"/>
        <end position="150"/>
    </location>
</feature>
<feature type="transmembrane region" description="Helical" evidence="1">
    <location>
        <begin position="12"/>
        <end position="31"/>
    </location>
</feature>
<dbReference type="AlphaFoldDB" id="A0A6A6JM24"/>
<evidence type="ECO:0000313" key="3">
    <source>
        <dbReference type="Proteomes" id="UP000800097"/>
    </source>
</evidence>
<keyword evidence="3" id="KW-1185">Reference proteome</keyword>
<dbReference type="GeneID" id="54554722"/>
<sequence length="164" mass="18490">MSMSKSPQFDNYAVYGLGTYWALFVLLPRIYGEFLLSQANNGHFFLTRPRTLELEAEIRTKVPAETWTWYKKLEGLKDVCLAEFPLYVAAVVLGSCAFKDKGNFNTLSGVYFALRSLHACLYLLGRGSRALWARVWVGLAANGVLLGLLLEAARRMQDKVVLFI</sequence>
<dbReference type="Proteomes" id="UP000800097">
    <property type="component" value="Unassembled WGS sequence"/>
</dbReference>
<dbReference type="InterPro" id="IPR023352">
    <property type="entry name" value="MAPEG-like_dom_sf"/>
</dbReference>
<evidence type="ECO:0000256" key="1">
    <source>
        <dbReference type="SAM" id="Phobius"/>
    </source>
</evidence>
<proteinExistence type="predicted"/>
<dbReference type="EMBL" id="ML986491">
    <property type="protein sequence ID" value="KAF2277163.1"/>
    <property type="molecule type" value="Genomic_DNA"/>
</dbReference>
<accession>A0A6A6JM24</accession>
<keyword evidence="1" id="KW-0812">Transmembrane</keyword>